<organism evidence="15 16">
    <name type="scientific">Ketobacter alkanivorans</name>
    <dbReference type="NCBI Taxonomy" id="1917421"/>
    <lineage>
        <taxon>Bacteria</taxon>
        <taxon>Pseudomonadati</taxon>
        <taxon>Pseudomonadota</taxon>
        <taxon>Gammaproteobacteria</taxon>
        <taxon>Pseudomonadales</taxon>
        <taxon>Ketobacteraceae</taxon>
        <taxon>Ketobacter</taxon>
    </lineage>
</organism>
<evidence type="ECO:0000256" key="11">
    <source>
        <dbReference type="PIRNR" id="PIRNR006431"/>
    </source>
</evidence>
<feature type="active site" description="Proton donor" evidence="12">
    <location>
        <position position="293"/>
    </location>
</feature>
<keyword evidence="9 11" id="KW-0378">Hydrolase</keyword>
<evidence type="ECO:0000256" key="3">
    <source>
        <dbReference type="ARBA" id="ARBA00010088"/>
    </source>
</evidence>
<dbReference type="Pfam" id="PF00561">
    <property type="entry name" value="Abhydrolase_1"/>
    <property type="match status" value="1"/>
</dbReference>
<evidence type="ECO:0000256" key="10">
    <source>
        <dbReference type="ARBA" id="ARBA00029605"/>
    </source>
</evidence>
<evidence type="ECO:0000256" key="5">
    <source>
        <dbReference type="ARBA" id="ARBA00021843"/>
    </source>
</evidence>
<dbReference type="Proteomes" id="UP000235116">
    <property type="component" value="Chromosome"/>
</dbReference>
<dbReference type="PIRSF" id="PIRSF006431">
    <property type="entry name" value="Pept_S33"/>
    <property type="match status" value="1"/>
</dbReference>
<dbReference type="AlphaFoldDB" id="A0A2K9LIZ7"/>
<evidence type="ECO:0000256" key="13">
    <source>
        <dbReference type="RuleBase" id="RU003421"/>
    </source>
</evidence>
<keyword evidence="8 11" id="KW-0645">Protease</keyword>
<dbReference type="NCBIfam" id="TIGR01249">
    <property type="entry name" value="pro_imino_pep_1"/>
    <property type="match status" value="1"/>
</dbReference>
<evidence type="ECO:0000256" key="2">
    <source>
        <dbReference type="ARBA" id="ARBA00004496"/>
    </source>
</evidence>
<feature type="active site" evidence="12">
    <location>
        <position position="265"/>
    </location>
</feature>
<dbReference type="EMBL" id="CP022684">
    <property type="protein sequence ID" value="AUM12252.1"/>
    <property type="molecule type" value="Genomic_DNA"/>
</dbReference>
<comment type="subcellular location">
    <subcellularLocation>
        <location evidence="2 11">Cytoplasm</location>
    </subcellularLocation>
</comment>
<evidence type="ECO:0000259" key="14">
    <source>
        <dbReference type="Pfam" id="PF00561"/>
    </source>
</evidence>
<evidence type="ECO:0000256" key="1">
    <source>
        <dbReference type="ARBA" id="ARBA00001585"/>
    </source>
</evidence>
<evidence type="ECO:0000256" key="4">
    <source>
        <dbReference type="ARBA" id="ARBA00012568"/>
    </source>
</evidence>
<feature type="domain" description="AB hydrolase-1" evidence="14">
    <location>
        <begin position="36"/>
        <end position="297"/>
    </location>
</feature>
<dbReference type="EC" id="3.4.11.5" evidence="4 11"/>
<dbReference type="PRINTS" id="PR00793">
    <property type="entry name" value="PROAMNOPTASE"/>
</dbReference>
<dbReference type="RefSeq" id="WP_101893588.1">
    <property type="nucleotide sequence ID" value="NZ_CP022684.1"/>
</dbReference>
<name>A0A2K9LIZ7_9GAMM</name>
<evidence type="ECO:0000313" key="16">
    <source>
        <dbReference type="Proteomes" id="UP000235116"/>
    </source>
</evidence>
<accession>A0A2K9LIZ7</accession>
<reference evidence="16" key="1">
    <citation type="submission" date="2017-08" db="EMBL/GenBank/DDBJ databases">
        <title>Direct submision.</title>
        <authorList>
            <person name="Kim S.-J."/>
            <person name="Rhee S.-K."/>
        </authorList>
    </citation>
    <scope>NUCLEOTIDE SEQUENCE [LARGE SCALE GENOMIC DNA]</scope>
    <source>
        <strain evidence="16">GI5</strain>
    </source>
</reference>
<dbReference type="KEGG" id="kak:Kalk_07430"/>
<gene>
    <name evidence="15" type="primary">pip</name>
    <name evidence="15" type="ORF">Kalk_07430</name>
</gene>
<feature type="active site" description="Nucleophile" evidence="12">
    <location>
        <position position="110"/>
    </location>
</feature>
<keyword evidence="6 11" id="KW-0031">Aminopeptidase</keyword>
<dbReference type="PANTHER" id="PTHR43722">
    <property type="entry name" value="PROLINE IMINOPEPTIDASE"/>
    <property type="match status" value="1"/>
</dbReference>
<comment type="catalytic activity">
    <reaction evidence="1 11 13">
        <text>Release of N-terminal proline from a peptide.</text>
        <dbReference type="EC" id="3.4.11.5"/>
    </reaction>
</comment>
<dbReference type="GO" id="GO:0006508">
    <property type="term" value="P:proteolysis"/>
    <property type="evidence" value="ECO:0007669"/>
    <property type="project" value="UniProtKB-KW"/>
</dbReference>
<evidence type="ECO:0000256" key="6">
    <source>
        <dbReference type="ARBA" id="ARBA00022438"/>
    </source>
</evidence>
<evidence type="ECO:0000256" key="12">
    <source>
        <dbReference type="PIRSR" id="PIRSR006431-1"/>
    </source>
</evidence>
<keyword evidence="16" id="KW-1185">Reference proteome</keyword>
<protein>
    <recommendedName>
        <fullName evidence="5 11">Proline iminopeptidase</fullName>
        <shortName evidence="11">PIP</shortName>
        <ecNumber evidence="4 11">3.4.11.5</ecNumber>
    </recommendedName>
    <alternativeName>
        <fullName evidence="10 11">Prolyl aminopeptidase</fullName>
    </alternativeName>
</protein>
<keyword evidence="7 11" id="KW-0963">Cytoplasm</keyword>
<evidence type="ECO:0000313" key="15">
    <source>
        <dbReference type="EMBL" id="AUM12252.1"/>
    </source>
</evidence>
<dbReference type="GO" id="GO:0004177">
    <property type="term" value="F:aminopeptidase activity"/>
    <property type="evidence" value="ECO:0007669"/>
    <property type="project" value="UniProtKB-UniRule"/>
</dbReference>
<dbReference type="InterPro" id="IPR000073">
    <property type="entry name" value="AB_hydrolase_1"/>
</dbReference>
<dbReference type="GO" id="GO:0005737">
    <property type="term" value="C:cytoplasm"/>
    <property type="evidence" value="ECO:0007669"/>
    <property type="project" value="UniProtKB-SubCell"/>
</dbReference>
<proteinExistence type="inferred from homology"/>
<evidence type="ECO:0000256" key="8">
    <source>
        <dbReference type="ARBA" id="ARBA00022670"/>
    </source>
</evidence>
<dbReference type="SUPFAM" id="SSF53474">
    <property type="entry name" value="alpha/beta-Hydrolases"/>
    <property type="match status" value="1"/>
</dbReference>
<dbReference type="InterPro" id="IPR002410">
    <property type="entry name" value="Peptidase_S33"/>
</dbReference>
<dbReference type="PANTHER" id="PTHR43722:SF1">
    <property type="entry name" value="PROLINE IMINOPEPTIDASE"/>
    <property type="match status" value="1"/>
</dbReference>
<dbReference type="InterPro" id="IPR029058">
    <property type="entry name" value="AB_hydrolase_fold"/>
</dbReference>
<dbReference type="OrthoDB" id="9796770at2"/>
<evidence type="ECO:0000256" key="7">
    <source>
        <dbReference type="ARBA" id="ARBA00022490"/>
    </source>
</evidence>
<dbReference type="InterPro" id="IPR005944">
    <property type="entry name" value="Pro_iminopeptidase"/>
</dbReference>
<evidence type="ECO:0000256" key="9">
    <source>
        <dbReference type="ARBA" id="ARBA00022801"/>
    </source>
</evidence>
<comment type="similarity">
    <text evidence="3 11 13">Belongs to the peptidase S33 family.</text>
</comment>
<dbReference type="Gene3D" id="3.40.50.1820">
    <property type="entry name" value="alpha/beta hydrolase"/>
    <property type="match status" value="1"/>
</dbReference>
<sequence length="319" mass="36406">MQVLYPDIKPYKEHSIIVDMPHRIYVEECGNPNGIPVLFLHGGPGAGCEPFHRRFFDPEKYRIVLFDQRGCGRSVPHASLKNNCTQDLLNDMETIRETLGIEQWVLFGGSWGSTLALLYSQAHPERVLGMILRGVFLCRQKDMDWFYKEGANRIFPDQWQELLRPLRGQQVADILPAYHAILNNDNELQRMAAAKAWSAWEGNCATLRPNQSVMGHFTDGHTALSLAKMEVHYFLNKGFIEENQILNNMDKIKDIPGFIVHGRYDMICPMDQAIELHQNWLNSELSIIRDAGHSSMEPGTVNALIKATDEMARKQDSRA</sequence>